<keyword evidence="6 7" id="KW-0961">Cell wall biogenesis/degradation</keyword>
<gene>
    <name evidence="10" type="ORF">GHYDROH2_33460</name>
</gene>
<keyword evidence="5 7" id="KW-0573">Peptidoglycan synthesis</keyword>
<name>A0A9W6G2P0_9BACT</name>
<evidence type="ECO:0000259" key="9">
    <source>
        <dbReference type="PROSITE" id="PS52029"/>
    </source>
</evidence>
<dbReference type="AlphaFoldDB" id="A0A9W6G2P0"/>
<dbReference type="GO" id="GO:0071555">
    <property type="term" value="P:cell wall organization"/>
    <property type="evidence" value="ECO:0007669"/>
    <property type="project" value="UniProtKB-UniRule"/>
</dbReference>
<dbReference type="GO" id="GO:0004180">
    <property type="term" value="F:carboxypeptidase activity"/>
    <property type="evidence" value="ECO:0007669"/>
    <property type="project" value="UniProtKB-ARBA"/>
</dbReference>
<feature type="signal peptide" evidence="8">
    <location>
        <begin position="1"/>
        <end position="20"/>
    </location>
</feature>
<accession>A0A9W6G2P0</accession>
<sequence>MRIRLLRLCAAALLCILAAAPDGRCRQDPDLASPPTVDRVVVYKSKRLLELRSGQNLIRSYRVALGRNPVGPKVRAGDFRTPEGVYQLDRRSLQSRFFRSIHISYPNAADIAAARKQGVSPGGDIMIHGLPAGFEDVGPLHATQDWTKGCIAVTNTEMTEIWHLVQNGTPIEILP</sequence>
<dbReference type="Pfam" id="PF03734">
    <property type="entry name" value="YkuD"/>
    <property type="match status" value="1"/>
</dbReference>
<dbReference type="CDD" id="cd16913">
    <property type="entry name" value="YkuD_like"/>
    <property type="match status" value="1"/>
</dbReference>
<feature type="active site" description="Nucleophile" evidence="7">
    <location>
        <position position="150"/>
    </location>
</feature>
<dbReference type="GO" id="GO:0009252">
    <property type="term" value="P:peptidoglycan biosynthetic process"/>
    <property type="evidence" value="ECO:0007669"/>
    <property type="project" value="UniProtKB-KW"/>
</dbReference>
<proteinExistence type="inferred from homology"/>
<dbReference type="SUPFAM" id="SSF141523">
    <property type="entry name" value="L,D-transpeptidase catalytic domain-like"/>
    <property type="match status" value="1"/>
</dbReference>
<evidence type="ECO:0000313" key="10">
    <source>
        <dbReference type="EMBL" id="GLI39845.1"/>
    </source>
</evidence>
<keyword evidence="11" id="KW-1185">Reference proteome</keyword>
<evidence type="ECO:0000256" key="7">
    <source>
        <dbReference type="PROSITE-ProRule" id="PRU01373"/>
    </source>
</evidence>
<evidence type="ECO:0000256" key="1">
    <source>
        <dbReference type="ARBA" id="ARBA00004752"/>
    </source>
</evidence>
<dbReference type="GO" id="GO:0008360">
    <property type="term" value="P:regulation of cell shape"/>
    <property type="evidence" value="ECO:0007669"/>
    <property type="project" value="UniProtKB-UniRule"/>
</dbReference>
<dbReference type="GO" id="GO:0016740">
    <property type="term" value="F:transferase activity"/>
    <property type="evidence" value="ECO:0007669"/>
    <property type="project" value="UniProtKB-KW"/>
</dbReference>
<keyword evidence="4 7" id="KW-0133">Cell shape</keyword>
<comment type="caution">
    <text evidence="10">The sequence shown here is derived from an EMBL/GenBank/DDBJ whole genome shotgun (WGS) entry which is preliminary data.</text>
</comment>
<dbReference type="InterPro" id="IPR038063">
    <property type="entry name" value="Transpep_catalytic_dom"/>
</dbReference>
<reference evidence="10" key="1">
    <citation type="submission" date="2022-12" db="EMBL/GenBank/DDBJ databases">
        <title>Reference genome sequencing for broad-spectrum identification of bacterial and archaeal isolates by mass spectrometry.</title>
        <authorList>
            <person name="Sekiguchi Y."/>
            <person name="Tourlousse D.M."/>
        </authorList>
    </citation>
    <scope>NUCLEOTIDE SEQUENCE</scope>
    <source>
        <strain evidence="10">H2</strain>
    </source>
</reference>
<dbReference type="Gene3D" id="2.40.440.10">
    <property type="entry name" value="L,D-transpeptidase catalytic domain-like"/>
    <property type="match status" value="1"/>
</dbReference>
<evidence type="ECO:0000256" key="6">
    <source>
        <dbReference type="ARBA" id="ARBA00023316"/>
    </source>
</evidence>
<evidence type="ECO:0000256" key="5">
    <source>
        <dbReference type="ARBA" id="ARBA00022984"/>
    </source>
</evidence>
<evidence type="ECO:0000256" key="8">
    <source>
        <dbReference type="SAM" id="SignalP"/>
    </source>
</evidence>
<protein>
    <recommendedName>
        <fullName evidence="9">L,D-TPase catalytic domain-containing protein</fullName>
    </recommendedName>
</protein>
<comment type="pathway">
    <text evidence="1 7">Cell wall biogenesis; peptidoglycan biosynthesis.</text>
</comment>
<feature type="active site" description="Proton donor/acceptor" evidence="7">
    <location>
        <position position="128"/>
    </location>
</feature>
<evidence type="ECO:0000256" key="4">
    <source>
        <dbReference type="ARBA" id="ARBA00022960"/>
    </source>
</evidence>
<dbReference type="PANTHER" id="PTHR36699:SF1">
    <property type="entry name" value="L,D-TRANSPEPTIDASE YAFK-RELATED"/>
    <property type="match status" value="1"/>
</dbReference>
<organism evidence="10 11">
    <name type="scientific">Geobacter hydrogenophilus</name>
    <dbReference type="NCBI Taxonomy" id="40983"/>
    <lineage>
        <taxon>Bacteria</taxon>
        <taxon>Pseudomonadati</taxon>
        <taxon>Thermodesulfobacteriota</taxon>
        <taxon>Desulfuromonadia</taxon>
        <taxon>Geobacterales</taxon>
        <taxon>Geobacteraceae</taxon>
        <taxon>Geobacter</taxon>
    </lineage>
</organism>
<evidence type="ECO:0000256" key="3">
    <source>
        <dbReference type="ARBA" id="ARBA00022679"/>
    </source>
</evidence>
<keyword evidence="8" id="KW-0732">Signal</keyword>
<dbReference type="PROSITE" id="PS52029">
    <property type="entry name" value="LD_TPASE"/>
    <property type="match status" value="1"/>
</dbReference>
<dbReference type="PANTHER" id="PTHR36699">
    <property type="entry name" value="LD-TRANSPEPTIDASE"/>
    <property type="match status" value="1"/>
</dbReference>
<comment type="similarity">
    <text evidence="2">Belongs to the YkuD family.</text>
</comment>
<dbReference type="EMBL" id="BSDS01000002">
    <property type="protein sequence ID" value="GLI39845.1"/>
    <property type="molecule type" value="Genomic_DNA"/>
</dbReference>
<dbReference type="RefSeq" id="WP_214184675.1">
    <property type="nucleotide sequence ID" value="NZ_BSDS01000002.1"/>
</dbReference>
<dbReference type="Proteomes" id="UP001144352">
    <property type="component" value="Unassembled WGS sequence"/>
</dbReference>
<evidence type="ECO:0000313" key="11">
    <source>
        <dbReference type="Proteomes" id="UP001144352"/>
    </source>
</evidence>
<feature type="domain" description="L,D-TPase catalytic" evidence="9">
    <location>
        <begin position="38"/>
        <end position="174"/>
    </location>
</feature>
<feature type="chain" id="PRO_5040999645" description="L,D-TPase catalytic domain-containing protein" evidence="8">
    <location>
        <begin position="21"/>
        <end position="175"/>
    </location>
</feature>
<evidence type="ECO:0000256" key="2">
    <source>
        <dbReference type="ARBA" id="ARBA00005992"/>
    </source>
</evidence>
<dbReference type="InterPro" id="IPR005490">
    <property type="entry name" value="LD_TPept_cat_dom"/>
</dbReference>
<keyword evidence="3" id="KW-0808">Transferase</keyword>